<gene>
    <name evidence="1" type="ORF">CJ030_MR0G005502</name>
</gene>
<accession>A0A6A1UL90</accession>
<dbReference type="EMBL" id="RXIC02000106">
    <property type="protein sequence ID" value="KAB1200953.1"/>
    <property type="molecule type" value="Genomic_DNA"/>
</dbReference>
<dbReference type="AlphaFoldDB" id="A0A6A1UL90"/>
<evidence type="ECO:0000313" key="2">
    <source>
        <dbReference type="Proteomes" id="UP000516437"/>
    </source>
</evidence>
<evidence type="ECO:0000313" key="1">
    <source>
        <dbReference type="EMBL" id="KAB1200953.1"/>
    </source>
</evidence>
<sequence>MAGVLAMFMDDQGWIGYPKREGVTSADLVREFYAALLDVVDIDAQVWSITIHGRPIGAFPTMEMENKPFAKDVFQTLMGWDMMPKKHTTKCTVERGELMLYVARGGIVDLPLYISMSLRVEAEISGTTALPYSLLLTQFLHGVGCMDSSKNRRRLLVLSVRLL</sequence>
<organism evidence="1 2">
    <name type="scientific">Morella rubra</name>
    <name type="common">Chinese bayberry</name>
    <dbReference type="NCBI Taxonomy" id="262757"/>
    <lineage>
        <taxon>Eukaryota</taxon>
        <taxon>Viridiplantae</taxon>
        <taxon>Streptophyta</taxon>
        <taxon>Embryophyta</taxon>
        <taxon>Tracheophyta</taxon>
        <taxon>Spermatophyta</taxon>
        <taxon>Magnoliopsida</taxon>
        <taxon>eudicotyledons</taxon>
        <taxon>Gunneridae</taxon>
        <taxon>Pentapetalae</taxon>
        <taxon>rosids</taxon>
        <taxon>fabids</taxon>
        <taxon>Fagales</taxon>
        <taxon>Myricaceae</taxon>
        <taxon>Morella</taxon>
    </lineage>
</organism>
<protein>
    <submittedName>
        <fullName evidence="1">Uncharacterized protein</fullName>
    </submittedName>
</protein>
<keyword evidence="2" id="KW-1185">Reference proteome</keyword>
<name>A0A6A1UL90_9ROSI</name>
<proteinExistence type="predicted"/>
<dbReference type="Proteomes" id="UP000516437">
    <property type="component" value="Unassembled WGS sequence"/>
</dbReference>
<comment type="caution">
    <text evidence="1">The sequence shown here is derived from an EMBL/GenBank/DDBJ whole genome shotgun (WGS) entry which is preliminary data.</text>
</comment>
<reference evidence="1 2" key="1">
    <citation type="journal article" date="2019" name="Plant Biotechnol. J.">
        <title>The red bayberry genome and genetic basis of sex determination.</title>
        <authorList>
            <person name="Jia H.M."/>
            <person name="Jia H.J."/>
            <person name="Cai Q.L."/>
            <person name="Wang Y."/>
            <person name="Zhao H.B."/>
            <person name="Yang W.F."/>
            <person name="Wang G.Y."/>
            <person name="Li Y.H."/>
            <person name="Zhan D.L."/>
            <person name="Shen Y.T."/>
            <person name="Niu Q.F."/>
            <person name="Chang L."/>
            <person name="Qiu J."/>
            <person name="Zhao L."/>
            <person name="Xie H.B."/>
            <person name="Fu W.Y."/>
            <person name="Jin J."/>
            <person name="Li X.W."/>
            <person name="Jiao Y."/>
            <person name="Zhou C.C."/>
            <person name="Tu T."/>
            <person name="Chai C.Y."/>
            <person name="Gao J.L."/>
            <person name="Fan L.J."/>
            <person name="van de Weg E."/>
            <person name="Wang J.Y."/>
            <person name="Gao Z.S."/>
        </authorList>
    </citation>
    <scope>NUCLEOTIDE SEQUENCE [LARGE SCALE GENOMIC DNA]</scope>
    <source>
        <tissue evidence="1">Leaves</tissue>
    </source>
</reference>